<evidence type="ECO:0000256" key="2">
    <source>
        <dbReference type="ARBA" id="ARBA00023027"/>
    </source>
</evidence>
<evidence type="ECO:0000313" key="5">
    <source>
        <dbReference type="Proteomes" id="UP000721236"/>
    </source>
</evidence>
<gene>
    <name evidence="4" type="primary">ghrA_1</name>
    <name evidence="4" type="ORF">LMG21510_01597</name>
</gene>
<keyword evidence="1 4" id="KW-0560">Oxidoreductase</keyword>
<keyword evidence="5" id="KW-1185">Reference proteome</keyword>
<organism evidence="4 5">
    <name type="scientific">Cupriavidus respiraculi</name>
    <dbReference type="NCBI Taxonomy" id="195930"/>
    <lineage>
        <taxon>Bacteria</taxon>
        <taxon>Pseudomonadati</taxon>
        <taxon>Pseudomonadota</taxon>
        <taxon>Betaproteobacteria</taxon>
        <taxon>Burkholderiales</taxon>
        <taxon>Burkholderiaceae</taxon>
        <taxon>Cupriavidus</taxon>
    </lineage>
</organism>
<proteinExistence type="predicted"/>
<dbReference type="PANTHER" id="PTHR43333:SF1">
    <property type="entry name" value="D-ISOMER SPECIFIC 2-HYDROXYACID DEHYDROGENASE NAD-BINDING DOMAIN-CONTAINING PROTEIN"/>
    <property type="match status" value="1"/>
</dbReference>
<name>A0ABM8WUU9_9BURK</name>
<evidence type="ECO:0000256" key="1">
    <source>
        <dbReference type="ARBA" id="ARBA00023002"/>
    </source>
</evidence>
<feature type="domain" description="D-isomer specific 2-hydroxyacid dehydrogenase NAD-binding" evidence="3">
    <location>
        <begin position="110"/>
        <end position="280"/>
    </location>
</feature>
<dbReference type="Gene3D" id="3.40.50.720">
    <property type="entry name" value="NAD(P)-binding Rossmann-like Domain"/>
    <property type="match status" value="2"/>
</dbReference>
<evidence type="ECO:0000313" key="4">
    <source>
        <dbReference type="EMBL" id="CAG9171285.1"/>
    </source>
</evidence>
<dbReference type="Pfam" id="PF02826">
    <property type="entry name" value="2-Hacid_dh_C"/>
    <property type="match status" value="1"/>
</dbReference>
<sequence length="315" mass="34072">MSRQSPGAPHIAFLSRSASLAYFRPLMAEAMPHAEISVWPEPRCLEAEIAVCWNPPPDVYARMPRLRLIHSIAAGVDNLLEGRRDPGVPVCRVVDPGLARGMIEYVRWSVLYFHRHFDRMAAQQRERAWQRLPLAAASACRVGVMGLGELGGVVARALRDDGYDVGGWSRSARQIDGIRTWHGEGGLAPFLARTDVLVCLLPLTDATRGILGARTLAGLPEGAALVHCGRGEHLVSADLIAALSGGRLRGAVLDVFPTEPLPADDPLWTCPGVVVTPHMASMAASAEVVRQVAGNIQRLRDGLPLRNTVDLARGY</sequence>
<dbReference type="SUPFAM" id="SSF52283">
    <property type="entry name" value="Formate/glycerate dehydrogenase catalytic domain-like"/>
    <property type="match status" value="1"/>
</dbReference>
<dbReference type="InterPro" id="IPR036291">
    <property type="entry name" value="NAD(P)-bd_dom_sf"/>
</dbReference>
<comment type="caution">
    <text evidence="4">The sequence shown here is derived from an EMBL/GenBank/DDBJ whole genome shotgun (WGS) entry which is preliminary data.</text>
</comment>
<dbReference type="SUPFAM" id="SSF51735">
    <property type="entry name" value="NAD(P)-binding Rossmann-fold domains"/>
    <property type="match status" value="1"/>
</dbReference>
<dbReference type="GO" id="GO:0030267">
    <property type="term" value="F:glyoxylate reductase (NADPH) activity"/>
    <property type="evidence" value="ECO:0007669"/>
    <property type="project" value="UniProtKB-EC"/>
</dbReference>
<keyword evidence="2" id="KW-0520">NAD</keyword>
<dbReference type="RefSeq" id="WP_224040984.1">
    <property type="nucleotide sequence ID" value="NZ_CAJZAH010000002.1"/>
</dbReference>
<reference evidence="4 5" key="1">
    <citation type="submission" date="2021-08" db="EMBL/GenBank/DDBJ databases">
        <authorList>
            <person name="Peeters C."/>
        </authorList>
    </citation>
    <scope>NUCLEOTIDE SEQUENCE [LARGE SCALE GENOMIC DNA]</scope>
    <source>
        <strain evidence="4 5">LMG 21510</strain>
    </source>
</reference>
<dbReference type="InterPro" id="IPR006140">
    <property type="entry name" value="D-isomer_DH_NAD-bd"/>
</dbReference>
<dbReference type="EMBL" id="CAJZAH010000002">
    <property type="protein sequence ID" value="CAG9171285.1"/>
    <property type="molecule type" value="Genomic_DNA"/>
</dbReference>
<protein>
    <submittedName>
        <fullName evidence="4">Glyoxylate/hydroxypyruvate reductase A</fullName>
        <ecNumber evidence="4">1.1.1.79</ecNumber>
    </submittedName>
</protein>
<dbReference type="CDD" id="cd12164">
    <property type="entry name" value="GDH_like_2"/>
    <property type="match status" value="1"/>
</dbReference>
<dbReference type="PANTHER" id="PTHR43333">
    <property type="entry name" value="2-HACID_DH_C DOMAIN-CONTAINING PROTEIN"/>
    <property type="match status" value="1"/>
</dbReference>
<dbReference type="Proteomes" id="UP000721236">
    <property type="component" value="Unassembled WGS sequence"/>
</dbReference>
<accession>A0ABM8WUU9</accession>
<evidence type="ECO:0000259" key="3">
    <source>
        <dbReference type="Pfam" id="PF02826"/>
    </source>
</evidence>
<dbReference type="EC" id="1.1.1.79" evidence="4"/>